<evidence type="ECO:0000256" key="3">
    <source>
        <dbReference type="ARBA" id="ARBA00022723"/>
    </source>
</evidence>
<dbReference type="RefSeq" id="WP_176762837.1">
    <property type="nucleotide sequence ID" value="NZ_FNHQ01000003.1"/>
</dbReference>
<dbReference type="SUPFAM" id="SSF55811">
    <property type="entry name" value="Nudix"/>
    <property type="match status" value="1"/>
</dbReference>
<dbReference type="GO" id="GO:0046872">
    <property type="term" value="F:metal ion binding"/>
    <property type="evidence" value="ECO:0007669"/>
    <property type="project" value="UniProtKB-KW"/>
</dbReference>
<dbReference type="Gene3D" id="3.90.79.10">
    <property type="entry name" value="Nucleoside Triphosphate Pyrophosphohydrolase"/>
    <property type="match status" value="1"/>
</dbReference>
<dbReference type="CDD" id="cd03426">
    <property type="entry name" value="NUDIX_CoAse_Nudt7"/>
    <property type="match status" value="1"/>
</dbReference>
<evidence type="ECO:0000256" key="4">
    <source>
        <dbReference type="ARBA" id="ARBA00022801"/>
    </source>
</evidence>
<gene>
    <name evidence="8" type="ORF">SAMN05660299_00426</name>
</gene>
<keyword evidence="6" id="KW-0464">Manganese</keyword>
<evidence type="ECO:0000313" key="9">
    <source>
        <dbReference type="Proteomes" id="UP000199309"/>
    </source>
</evidence>
<organism evidence="8 9">
    <name type="scientific">Megasphaera paucivorans</name>
    <dbReference type="NCBI Taxonomy" id="349095"/>
    <lineage>
        <taxon>Bacteria</taxon>
        <taxon>Bacillati</taxon>
        <taxon>Bacillota</taxon>
        <taxon>Negativicutes</taxon>
        <taxon>Veillonellales</taxon>
        <taxon>Veillonellaceae</taxon>
        <taxon>Megasphaera</taxon>
    </lineage>
</organism>
<dbReference type="AlphaFoldDB" id="A0A1G9RDR4"/>
<name>A0A1G9RDR4_9FIRM</name>
<evidence type="ECO:0000256" key="1">
    <source>
        <dbReference type="ARBA" id="ARBA00001936"/>
    </source>
</evidence>
<sequence length="204" mass="23464">MNTEKWSSIKAKQSPVLRNKQCAVLVPLIENNGNLGVLFEVRSSKLSWQPGDICFPGGGRENTDISFEHTAVRETMEELGTSKKQIQMLGRLDYVESPVGVTVWPFVGMIEAGCIHISKQEVQEIFIVPVSWFLTQEPEHFCMEIATRPAAGFPDVIAKQLSWQWRKRSSYDIYMYQYENKTIWGITAHIVKNFISQYRRIEMT</sequence>
<dbReference type="PROSITE" id="PS51462">
    <property type="entry name" value="NUDIX"/>
    <property type="match status" value="1"/>
</dbReference>
<keyword evidence="5" id="KW-0460">Magnesium</keyword>
<evidence type="ECO:0000256" key="5">
    <source>
        <dbReference type="ARBA" id="ARBA00022842"/>
    </source>
</evidence>
<evidence type="ECO:0000256" key="6">
    <source>
        <dbReference type="ARBA" id="ARBA00023211"/>
    </source>
</evidence>
<evidence type="ECO:0000259" key="7">
    <source>
        <dbReference type="PROSITE" id="PS51462"/>
    </source>
</evidence>
<dbReference type="Pfam" id="PF00293">
    <property type="entry name" value="NUDIX"/>
    <property type="match status" value="1"/>
</dbReference>
<dbReference type="InterPro" id="IPR000086">
    <property type="entry name" value="NUDIX_hydrolase_dom"/>
</dbReference>
<comment type="cofactor">
    <cofactor evidence="1">
        <name>Mn(2+)</name>
        <dbReference type="ChEBI" id="CHEBI:29035"/>
    </cofactor>
</comment>
<comment type="cofactor">
    <cofactor evidence="2">
        <name>Mg(2+)</name>
        <dbReference type="ChEBI" id="CHEBI:18420"/>
    </cofactor>
</comment>
<dbReference type="STRING" id="349095.SAMN05660299_00426"/>
<dbReference type="GO" id="GO:0010945">
    <property type="term" value="F:coenzyme A diphosphatase activity"/>
    <property type="evidence" value="ECO:0007669"/>
    <property type="project" value="InterPro"/>
</dbReference>
<dbReference type="EMBL" id="FNHQ01000003">
    <property type="protein sequence ID" value="SDM21321.1"/>
    <property type="molecule type" value="Genomic_DNA"/>
</dbReference>
<dbReference type="PANTHER" id="PTHR12992:SF11">
    <property type="entry name" value="MITOCHONDRIAL COENZYME A DIPHOSPHATASE NUDT8"/>
    <property type="match status" value="1"/>
</dbReference>
<feature type="domain" description="Nudix hydrolase" evidence="7">
    <location>
        <begin position="19"/>
        <end position="151"/>
    </location>
</feature>
<keyword evidence="4" id="KW-0378">Hydrolase</keyword>
<dbReference type="PANTHER" id="PTHR12992">
    <property type="entry name" value="NUDIX HYDROLASE"/>
    <property type="match status" value="1"/>
</dbReference>
<proteinExistence type="predicted"/>
<evidence type="ECO:0000256" key="2">
    <source>
        <dbReference type="ARBA" id="ARBA00001946"/>
    </source>
</evidence>
<keyword evidence="9" id="KW-1185">Reference proteome</keyword>
<protein>
    <submittedName>
        <fullName evidence="8">8-oxo-dGTP pyrophosphatase MutT, NUDIX family</fullName>
    </submittedName>
</protein>
<keyword evidence="3" id="KW-0479">Metal-binding</keyword>
<dbReference type="Proteomes" id="UP000199309">
    <property type="component" value="Unassembled WGS sequence"/>
</dbReference>
<dbReference type="InterPro" id="IPR045121">
    <property type="entry name" value="CoAse"/>
</dbReference>
<evidence type="ECO:0000313" key="8">
    <source>
        <dbReference type="EMBL" id="SDM21321.1"/>
    </source>
</evidence>
<accession>A0A1G9RDR4</accession>
<reference evidence="8 9" key="1">
    <citation type="submission" date="2016-10" db="EMBL/GenBank/DDBJ databases">
        <authorList>
            <person name="de Groot N.N."/>
        </authorList>
    </citation>
    <scope>NUCLEOTIDE SEQUENCE [LARGE SCALE GENOMIC DNA]</scope>
    <source>
        <strain evidence="8 9">DSM 16981</strain>
    </source>
</reference>
<dbReference type="InterPro" id="IPR015797">
    <property type="entry name" value="NUDIX_hydrolase-like_dom_sf"/>
</dbReference>